<feature type="region of interest" description="Disordered" evidence="1">
    <location>
        <begin position="938"/>
        <end position="984"/>
    </location>
</feature>
<evidence type="ECO:0000313" key="3">
    <source>
        <dbReference type="Proteomes" id="UP000011991"/>
    </source>
</evidence>
<dbReference type="Proteomes" id="UP000011991">
    <property type="component" value="Unassembled WGS sequence"/>
</dbReference>
<accession>M5S0C0</accession>
<dbReference type="EMBL" id="ANOG01000280">
    <property type="protein sequence ID" value="EMI21102.1"/>
    <property type="molecule type" value="Genomic_DNA"/>
</dbReference>
<dbReference type="PATRIC" id="fig|1265738.3.peg.1978"/>
<organism evidence="2 3">
    <name type="scientific">Rhodopirellula maiorica SM1</name>
    <dbReference type="NCBI Taxonomy" id="1265738"/>
    <lineage>
        <taxon>Bacteria</taxon>
        <taxon>Pseudomonadati</taxon>
        <taxon>Planctomycetota</taxon>
        <taxon>Planctomycetia</taxon>
        <taxon>Pirellulales</taxon>
        <taxon>Pirellulaceae</taxon>
        <taxon>Novipirellula</taxon>
    </lineage>
</organism>
<reference evidence="2 3" key="1">
    <citation type="journal article" date="2013" name="Mar. Genomics">
        <title>Expression of sulfatases in Rhodopirellula baltica and the diversity of sulfatases in the genus Rhodopirellula.</title>
        <authorList>
            <person name="Wegner C.E."/>
            <person name="Richter-Heitmann T."/>
            <person name="Klindworth A."/>
            <person name="Klockow C."/>
            <person name="Richter M."/>
            <person name="Achstetter T."/>
            <person name="Glockner F.O."/>
            <person name="Harder J."/>
        </authorList>
    </citation>
    <scope>NUCLEOTIDE SEQUENCE [LARGE SCALE GENOMIC DNA]</scope>
    <source>
        <strain evidence="2 3">SM1</strain>
    </source>
</reference>
<feature type="compositionally biased region" description="Polar residues" evidence="1">
    <location>
        <begin position="953"/>
        <end position="970"/>
    </location>
</feature>
<protein>
    <submittedName>
        <fullName evidence="2">Uncharacterized protein</fullName>
    </submittedName>
</protein>
<name>M5S0C0_9BACT</name>
<evidence type="ECO:0000256" key="1">
    <source>
        <dbReference type="SAM" id="MobiDB-lite"/>
    </source>
</evidence>
<proteinExistence type="predicted"/>
<gene>
    <name evidence="2" type="ORF">RMSM_01978</name>
</gene>
<keyword evidence="3" id="KW-1185">Reference proteome</keyword>
<feature type="region of interest" description="Disordered" evidence="1">
    <location>
        <begin position="254"/>
        <end position="293"/>
    </location>
</feature>
<comment type="caution">
    <text evidence="2">The sequence shown here is derived from an EMBL/GenBank/DDBJ whole genome shotgun (WGS) entry which is preliminary data.</text>
</comment>
<evidence type="ECO:0000313" key="2">
    <source>
        <dbReference type="EMBL" id="EMI21102.1"/>
    </source>
</evidence>
<dbReference type="AlphaFoldDB" id="M5S0C0"/>
<sequence length="984" mass="107162">MKFTVAKDERATAADCSAFELGGQRSMSLPRQSESKSSSVKPSWQTLRIVLGGLVFAVAGLALSVPRVHAQLYDSLDAYPPRWHLDTSDCDARILTHQHLPDGGIDGRACEVVTLNATHGTEAVLAYPIEPIVPIDGLTANMAVMSARPGARIGFRVRFPYLRPEPSRRPASVIVYGASYNDSGQFATIGIGMIERPLRLKTMALRGEHGSDANLKDPYVDAVVVNAYSGVGVTALRLDELRVDGIVSVSDVSRATLPQPDSRGSDRDQRSGAAAMNREQSGRVDPEGSSTAAVASRNNAFPNGKITRILQHNGEPLAWVRSLGFDAVQLSSPPDALLLNEAIQTRMTIYAPAPSAPDPSLQALLHPVAAWYIGHNEALDSTRVDAADLTARRLRSFPSPWQRPIVGAPSESFRRYMTIMDAMVHDMPIRSRGLTAEEEVAEMAQFSRRVGDRVQTAAGVMSMPPERTLRQTQAIADSIGAPQPTGFRWHSMWLQTMRSLQISPHAILFRSTHSLASGTELDTHRSMALSYVNRVIAMLEPWIAGATPVTPLRVTGAPYYCSRLSKDDVDVVLLTSKASRGSEVLAGDGQTLELILSPTDSKKTIWRLTNFTAQRLAADVTATGARLSIVSPDAAEIIVISSDPSVGGELSQSAARFARQAALDRWQLAGDLVRQTRNQWQTVLASQVGDRNAPMDLIGVAGRTLAEAEPLYRAGDTDATLRMARRADAWALRSEWQLTETLMPDWPRPTSCPPIDCGAAEVQTMWFPLTQERGWSRNFLTAGALDTAESLSEERWKFGKRLEGRAKSEVVFASRGSYAGPGALLARATAIADDPLPGGYEGTVIQIRSPAVRVPANTAVRMDALVRTIGFGRPHQGVLVYDSIGGQEMGLLVRGRSAWTPVRLYRQTTEETDISVMFELMGDGEVMIDEVTLRLWQPEKEPPPKPFRPLNTRPLNTRPFSTQPLNNGPLSTAVVDDAPQAESR</sequence>